<evidence type="ECO:0000313" key="3">
    <source>
        <dbReference type="Proteomes" id="UP000546701"/>
    </source>
</evidence>
<dbReference type="RefSeq" id="WP_157176728.1">
    <property type="nucleotide sequence ID" value="NZ_BMJP01000002.1"/>
</dbReference>
<dbReference type="Proteomes" id="UP000546701">
    <property type="component" value="Unassembled WGS sequence"/>
</dbReference>
<dbReference type="PANTHER" id="PTHR42685">
    <property type="entry name" value="GERANYLGERANYL DIPHOSPHATE REDUCTASE"/>
    <property type="match status" value="1"/>
</dbReference>
<protein>
    <submittedName>
        <fullName evidence="2">Flavin-dependent dehydrogenase</fullName>
    </submittedName>
</protein>
<dbReference type="OrthoDB" id="5652862at2"/>
<evidence type="ECO:0000313" key="2">
    <source>
        <dbReference type="EMBL" id="MBB5728959.1"/>
    </source>
</evidence>
<evidence type="ECO:0000259" key="1">
    <source>
        <dbReference type="Pfam" id="PF01494"/>
    </source>
</evidence>
<dbReference type="PANTHER" id="PTHR42685:SF22">
    <property type="entry name" value="CONDITIONED MEDIUM FACTOR RECEPTOR 1"/>
    <property type="match status" value="1"/>
</dbReference>
<dbReference type="InterPro" id="IPR050407">
    <property type="entry name" value="Geranylgeranyl_reductase"/>
</dbReference>
<reference evidence="2 3" key="1">
    <citation type="submission" date="2020-08" db="EMBL/GenBank/DDBJ databases">
        <title>Genomic Encyclopedia of Type Strains, Phase IV (KMG-IV): sequencing the most valuable type-strain genomes for metagenomic binning, comparative biology and taxonomic classification.</title>
        <authorList>
            <person name="Goeker M."/>
        </authorList>
    </citation>
    <scope>NUCLEOTIDE SEQUENCE [LARGE SCALE GENOMIC DNA]</scope>
    <source>
        <strain evidence="2 3">DSM 103336</strain>
    </source>
</reference>
<name>A0A7W9F2N1_9SPHN</name>
<proteinExistence type="predicted"/>
<sequence length="354" mass="36217">MTPLIAGGGPAGATAAILLARGGAAPRLLERTTGAHDVVCGAFLGWDALASLRALGIDPAALGAHPITRVRVIAGGRIVETALPHPAAGLSRRILDEALLAAATTAGARIDRGITIRDATGTTLRLRDGDTATGDALFLATGKHDLRGLARPRPLAPSIGFRTALPLSPKLTAALSGMIELHAFDGGYAGILLQEDGRANFCLSASADRIGPGGVDALLADVAHDAPLLADRAATAQDWVAIAGVPYGWRTGETEPNLFRLGDQAAVIASLAGDGVAIALASGASAARAYLKTGPAGAQAWQRDFAARSRRPLLVASTIRHMAEHPRWRGPMTGLLAALPGIARIAARATRIGH</sequence>
<dbReference type="AlphaFoldDB" id="A0A7W9F2N1"/>
<dbReference type="Gene3D" id="3.50.50.60">
    <property type="entry name" value="FAD/NAD(P)-binding domain"/>
    <property type="match status" value="1"/>
</dbReference>
<dbReference type="InterPro" id="IPR002938">
    <property type="entry name" value="FAD-bd"/>
</dbReference>
<dbReference type="SUPFAM" id="SSF51905">
    <property type="entry name" value="FAD/NAD(P)-binding domain"/>
    <property type="match status" value="1"/>
</dbReference>
<dbReference type="InterPro" id="IPR036188">
    <property type="entry name" value="FAD/NAD-bd_sf"/>
</dbReference>
<dbReference type="Pfam" id="PF01494">
    <property type="entry name" value="FAD_binding_3"/>
    <property type="match status" value="1"/>
</dbReference>
<feature type="domain" description="FAD-binding" evidence="1">
    <location>
        <begin position="4"/>
        <end position="129"/>
    </location>
</feature>
<gene>
    <name evidence="2" type="ORF">FHS99_001437</name>
</gene>
<accession>A0A7W9F2N1</accession>
<dbReference type="GO" id="GO:0071949">
    <property type="term" value="F:FAD binding"/>
    <property type="evidence" value="ECO:0007669"/>
    <property type="project" value="InterPro"/>
</dbReference>
<keyword evidence="3" id="KW-1185">Reference proteome</keyword>
<organism evidence="2 3">
    <name type="scientific">Sphingomonas prati</name>
    <dbReference type="NCBI Taxonomy" id="1843237"/>
    <lineage>
        <taxon>Bacteria</taxon>
        <taxon>Pseudomonadati</taxon>
        <taxon>Pseudomonadota</taxon>
        <taxon>Alphaproteobacteria</taxon>
        <taxon>Sphingomonadales</taxon>
        <taxon>Sphingomonadaceae</taxon>
        <taxon>Sphingomonas</taxon>
    </lineage>
</organism>
<comment type="caution">
    <text evidence="2">The sequence shown here is derived from an EMBL/GenBank/DDBJ whole genome shotgun (WGS) entry which is preliminary data.</text>
</comment>
<dbReference type="EMBL" id="JACIJR010000003">
    <property type="protein sequence ID" value="MBB5728959.1"/>
    <property type="molecule type" value="Genomic_DNA"/>
</dbReference>